<dbReference type="EMBL" id="BAAFSV010000003">
    <property type="protein sequence ID" value="GAB1316384.1"/>
    <property type="molecule type" value="Genomic_DNA"/>
</dbReference>
<sequence>MEHCGSPPYLGLADLPDVLNGESASGYPWTDPVHLRLFEQAVYLVLPQTDGEVAAHGPTTSPASKRKECEYESNCPYHGGASLGLPKFRLVEGVTDNQVYIGDSYGYGNFIDIQEDKPCSVHCRCRNSEAQPDDFVFIAFKGSSELRIAFYDPTLCDEVFAVTDGTAILDPGDGVGAPTTFDRLAVLAKHEQLKQRLESHPFINEDPSWAFLALSLLVGSFLTDREIFRTFGYENLYERGCLSFELWKEFQRRQLDDDITLLDESFTTFDEACMRNTFHDAACGMIPAPGDIPVNYPDTFFTSDLPGRENSDSYRNHVSRGNSTAK</sequence>
<gene>
    <name evidence="2" type="ORF">MFIFM68171_06594</name>
</gene>
<dbReference type="Proteomes" id="UP001628179">
    <property type="component" value="Unassembled WGS sequence"/>
</dbReference>
<name>A0ABQ0GF65_9PEZI</name>
<keyword evidence="3" id="KW-1185">Reference proteome</keyword>
<comment type="caution">
    <text evidence="2">The sequence shown here is derived from an EMBL/GenBank/DDBJ whole genome shotgun (WGS) entry which is preliminary data.</text>
</comment>
<reference evidence="2 3" key="1">
    <citation type="submission" date="2024-09" db="EMBL/GenBank/DDBJ databases">
        <title>Itraconazole resistance in Madurella fahalii resulting from another homologue of gene encoding cytochrome P450 14-alpha sterol demethylase (CYP51).</title>
        <authorList>
            <person name="Yoshioka I."/>
            <person name="Fahal A.H."/>
            <person name="Kaneko S."/>
            <person name="Yaguchi T."/>
        </authorList>
    </citation>
    <scope>NUCLEOTIDE SEQUENCE [LARGE SCALE GENOMIC DNA]</scope>
    <source>
        <strain evidence="2 3">IFM 68171</strain>
    </source>
</reference>
<evidence type="ECO:0000313" key="2">
    <source>
        <dbReference type="EMBL" id="GAB1316384.1"/>
    </source>
</evidence>
<dbReference type="RefSeq" id="XP_070918115.1">
    <property type="nucleotide sequence ID" value="XM_071062014.1"/>
</dbReference>
<proteinExistence type="predicted"/>
<organism evidence="2 3">
    <name type="scientific">Madurella fahalii</name>
    <dbReference type="NCBI Taxonomy" id="1157608"/>
    <lineage>
        <taxon>Eukaryota</taxon>
        <taxon>Fungi</taxon>
        <taxon>Dikarya</taxon>
        <taxon>Ascomycota</taxon>
        <taxon>Pezizomycotina</taxon>
        <taxon>Sordariomycetes</taxon>
        <taxon>Sordariomycetidae</taxon>
        <taxon>Sordariales</taxon>
        <taxon>Sordariales incertae sedis</taxon>
        <taxon>Madurella</taxon>
    </lineage>
</organism>
<evidence type="ECO:0000313" key="3">
    <source>
        <dbReference type="Proteomes" id="UP001628179"/>
    </source>
</evidence>
<feature type="region of interest" description="Disordered" evidence="1">
    <location>
        <begin position="307"/>
        <end position="326"/>
    </location>
</feature>
<dbReference type="GeneID" id="98177337"/>
<accession>A0ABQ0GF65</accession>
<protein>
    <submittedName>
        <fullName evidence="2">Uncharacterized protein</fullName>
    </submittedName>
</protein>
<evidence type="ECO:0000256" key="1">
    <source>
        <dbReference type="SAM" id="MobiDB-lite"/>
    </source>
</evidence>